<comment type="subunit">
    <text evidence="4">Interacts with the cytoplasmic NapA precursor.</text>
</comment>
<accession>A0ABT8W1X0</accession>
<keyword evidence="6" id="KW-1185">Reference proteome</keyword>
<dbReference type="Gene3D" id="3.30.70.920">
    <property type="match status" value="1"/>
</dbReference>
<comment type="similarity">
    <text evidence="4">Belongs to the NapD family.</text>
</comment>
<comment type="function">
    <text evidence="4">Chaperone for NapA, the catalytic subunit of the periplasmic nitrate reductase. It binds directly and specifically to the twin-arginine signal peptide of NapA, preventing premature interaction with the Tat translocase and premature export.</text>
</comment>
<dbReference type="RefSeq" id="WP_302909975.1">
    <property type="nucleotide sequence ID" value="NZ_JAUMIS010000002.1"/>
</dbReference>
<dbReference type="PANTHER" id="PTHR38603:SF1">
    <property type="entry name" value="CHAPERONE NAPD"/>
    <property type="match status" value="1"/>
</dbReference>
<dbReference type="Pfam" id="PF03927">
    <property type="entry name" value="NapD"/>
    <property type="match status" value="1"/>
</dbReference>
<dbReference type="HAMAP" id="MF_02200">
    <property type="entry name" value="NapD"/>
    <property type="match status" value="1"/>
</dbReference>
<evidence type="ECO:0000256" key="2">
    <source>
        <dbReference type="ARBA" id="ARBA00022490"/>
    </source>
</evidence>
<gene>
    <name evidence="4" type="primary">napD</name>
    <name evidence="5" type="ORF">QVZ43_11005</name>
</gene>
<evidence type="ECO:0000256" key="1">
    <source>
        <dbReference type="ARBA" id="ARBA00004496"/>
    </source>
</evidence>
<keyword evidence="3 4" id="KW-0143">Chaperone</keyword>
<dbReference type="PANTHER" id="PTHR38603">
    <property type="entry name" value="CHAPERONE NAPD"/>
    <property type="match status" value="1"/>
</dbReference>
<name>A0ABT8W1X0_9GAMM</name>
<evidence type="ECO:0000256" key="3">
    <source>
        <dbReference type="ARBA" id="ARBA00023186"/>
    </source>
</evidence>
<dbReference type="InterPro" id="IPR005623">
    <property type="entry name" value="Chaperone_NapD_NO3_reduct"/>
</dbReference>
<proteinExistence type="inferred from homology"/>
<evidence type="ECO:0000313" key="6">
    <source>
        <dbReference type="Proteomes" id="UP001168640"/>
    </source>
</evidence>
<protein>
    <recommendedName>
        <fullName evidence="4">Chaperone NapD</fullName>
    </recommendedName>
    <alternativeName>
        <fullName evidence="4">NapA signal peptide-binding chaperone NapD</fullName>
    </alternativeName>
</protein>
<comment type="caution">
    <text evidence="5">The sequence shown here is derived from an EMBL/GenBank/DDBJ whole genome shotgun (WGS) entry which is preliminary data.</text>
</comment>
<dbReference type="EMBL" id="JAUMIS010000002">
    <property type="protein sequence ID" value="MDO3722251.1"/>
    <property type="molecule type" value="Genomic_DNA"/>
</dbReference>
<comment type="subcellular location">
    <subcellularLocation>
        <location evidence="1 4">Cytoplasm</location>
    </subcellularLocation>
</comment>
<reference evidence="5" key="1">
    <citation type="submission" date="2023-07" db="EMBL/GenBank/DDBJ databases">
        <title>Marinobacter sp. chi1 genome sequencing and assembly.</title>
        <authorList>
            <person name="Park S."/>
        </authorList>
    </citation>
    <scope>NUCLEOTIDE SEQUENCE</scope>
    <source>
        <strain evidence="5">Chi1</strain>
    </source>
</reference>
<evidence type="ECO:0000313" key="5">
    <source>
        <dbReference type="EMBL" id="MDO3722251.1"/>
    </source>
</evidence>
<organism evidence="5 6">
    <name type="scientific">Marinobacter suaedae</name>
    <dbReference type="NCBI Taxonomy" id="3057675"/>
    <lineage>
        <taxon>Bacteria</taxon>
        <taxon>Pseudomonadati</taxon>
        <taxon>Pseudomonadota</taxon>
        <taxon>Gammaproteobacteria</taxon>
        <taxon>Pseudomonadales</taxon>
        <taxon>Marinobacteraceae</taxon>
        <taxon>Marinobacter</taxon>
    </lineage>
</organism>
<dbReference type="Proteomes" id="UP001168640">
    <property type="component" value="Unassembled WGS sequence"/>
</dbReference>
<sequence>MPNSKEYHVASFISLIDVSRKDAVLDSIRATPGAEVHVTNEQGKVVFTIEAEQQGVIGQRADQLKLIPGMLSLSPVYHQYIEE</sequence>
<keyword evidence="2 4" id="KW-0963">Cytoplasm</keyword>
<evidence type="ECO:0000256" key="4">
    <source>
        <dbReference type="HAMAP-Rule" id="MF_02200"/>
    </source>
</evidence>